<protein>
    <submittedName>
        <fullName evidence="3">Uncharacterized protein</fullName>
    </submittedName>
</protein>
<evidence type="ECO:0000256" key="1">
    <source>
        <dbReference type="SAM" id="MobiDB-lite"/>
    </source>
</evidence>
<sequence>MGGIVHINRTNRRSPPDGQPGSGTPDPAMPPTSTVRRKVILTTLGFGMLSGACHAAVILISDIPGLNLSDMVWTSF</sequence>
<proteinExistence type="predicted"/>
<dbReference type="EMBL" id="AVFL01000014">
    <property type="protein sequence ID" value="EWY39011.1"/>
    <property type="molecule type" value="Genomic_DNA"/>
</dbReference>
<keyword evidence="2" id="KW-0812">Transmembrane</keyword>
<name>W9H2I0_9PROT</name>
<comment type="caution">
    <text evidence="3">The sequence shown here is derived from an EMBL/GenBank/DDBJ whole genome shotgun (WGS) entry which is preliminary data.</text>
</comment>
<feature type="transmembrane region" description="Helical" evidence="2">
    <location>
        <begin position="39"/>
        <end position="61"/>
    </location>
</feature>
<evidence type="ECO:0000313" key="3">
    <source>
        <dbReference type="EMBL" id="EWY39011.1"/>
    </source>
</evidence>
<gene>
    <name evidence="3" type="ORF">N825_08395</name>
</gene>
<accession>W9H2I0</accession>
<keyword evidence="4" id="KW-1185">Reference proteome</keyword>
<evidence type="ECO:0000256" key="2">
    <source>
        <dbReference type="SAM" id="Phobius"/>
    </source>
</evidence>
<feature type="region of interest" description="Disordered" evidence="1">
    <location>
        <begin position="1"/>
        <end position="34"/>
    </location>
</feature>
<organism evidence="3 4">
    <name type="scientific">Skermanella stibiiresistens SB22</name>
    <dbReference type="NCBI Taxonomy" id="1385369"/>
    <lineage>
        <taxon>Bacteria</taxon>
        <taxon>Pseudomonadati</taxon>
        <taxon>Pseudomonadota</taxon>
        <taxon>Alphaproteobacteria</taxon>
        <taxon>Rhodospirillales</taxon>
        <taxon>Azospirillaceae</taxon>
        <taxon>Skermanella</taxon>
    </lineage>
</organism>
<evidence type="ECO:0000313" key="4">
    <source>
        <dbReference type="Proteomes" id="UP000019486"/>
    </source>
</evidence>
<keyword evidence="2" id="KW-0472">Membrane</keyword>
<dbReference type="AlphaFoldDB" id="W9H2I0"/>
<keyword evidence="2" id="KW-1133">Transmembrane helix</keyword>
<reference evidence="3 4" key="1">
    <citation type="submission" date="2013-08" db="EMBL/GenBank/DDBJ databases">
        <title>The genome sequence of Skermanella stibiiresistens.</title>
        <authorList>
            <person name="Zhu W."/>
            <person name="Wang G."/>
        </authorList>
    </citation>
    <scope>NUCLEOTIDE SEQUENCE [LARGE SCALE GENOMIC DNA]</scope>
    <source>
        <strain evidence="3 4">SB22</strain>
    </source>
</reference>
<dbReference type="Proteomes" id="UP000019486">
    <property type="component" value="Unassembled WGS sequence"/>
</dbReference>